<dbReference type="Proteomes" id="UP000588158">
    <property type="component" value="Unassembled WGS sequence"/>
</dbReference>
<dbReference type="Gene3D" id="3.90.79.10">
    <property type="entry name" value="Nucleoside Triphosphate Pyrophosphohydrolase"/>
    <property type="match status" value="1"/>
</dbReference>
<dbReference type="Pfam" id="PF00293">
    <property type="entry name" value="NUDIX"/>
    <property type="match status" value="1"/>
</dbReference>
<dbReference type="InterPro" id="IPR027417">
    <property type="entry name" value="P-loop_NTPase"/>
</dbReference>
<dbReference type="InterPro" id="IPR000086">
    <property type="entry name" value="NUDIX_hydrolase_dom"/>
</dbReference>
<dbReference type="PANTHER" id="PTHR43046:SF2">
    <property type="entry name" value="8-OXO-DGTP DIPHOSPHATASE-RELATED"/>
    <property type="match status" value="1"/>
</dbReference>
<dbReference type="AlphaFoldDB" id="A0A841AB78"/>
<keyword evidence="4" id="KW-0418">Kinase</keyword>
<reference evidence="4 5" key="1">
    <citation type="submission" date="2020-08" db="EMBL/GenBank/DDBJ databases">
        <title>Sequencing the genomes of 1000 actinobacteria strains.</title>
        <authorList>
            <person name="Klenk H.-P."/>
        </authorList>
    </citation>
    <scope>NUCLEOTIDE SEQUENCE [LARGE SCALE GENOMIC DNA]</scope>
    <source>
        <strain evidence="4 5">DSM 28796</strain>
    </source>
</reference>
<dbReference type="RefSeq" id="WP_184324433.1">
    <property type="nucleotide sequence ID" value="NZ_JACHLZ010000001.1"/>
</dbReference>
<dbReference type="CDD" id="cd04690">
    <property type="entry name" value="NUDIX_Hydrolase"/>
    <property type="match status" value="1"/>
</dbReference>
<evidence type="ECO:0000256" key="1">
    <source>
        <dbReference type="ARBA" id="ARBA00001946"/>
    </source>
</evidence>
<evidence type="ECO:0000259" key="3">
    <source>
        <dbReference type="PROSITE" id="PS51462"/>
    </source>
</evidence>
<name>A0A841AB78_9MICO</name>
<proteinExistence type="predicted"/>
<protein>
    <submittedName>
        <fullName evidence="4">Uridine kinase</fullName>
        <ecNumber evidence="4">2.7.1.48</ecNumber>
    </submittedName>
</protein>
<evidence type="ECO:0000313" key="4">
    <source>
        <dbReference type="EMBL" id="MBB5830881.1"/>
    </source>
</evidence>
<dbReference type="SUPFAM" id="SSF52540">
    <property type="entry name" value="P-loop containing nucleoside triphosphate hydrolases"/>
    <property type="match status" value="1"/>
</dbReference>
<evidence type="ECO:0000256" key="2">
    <source>
        <dbReference type="ARBA" id="ARBA00022801"/>
    </source>
</evidence>
<comment type="cofactor">
    <cofactor evidence="1">
        <name>Mg(2+)</name>
        <dbReference type="ChEBI" id="CHEBI:18420"/>
    </cofactor>
</comment>
<evidence type="ECO:0000313" key="5">
    <source>
        <dbReference type="Proteomes" id="UP000588158"/>
    </source>
</evidence>
<dbReference type="SUPFAM" id="SSF55811">
    <property type="entry name" value="Nudix"/>
    <property type="match status" value="1"/>
</dbReference>
<dbReference type="GO" id="GO:0016787">
    <property type="term" value="F:hydrolase activity"/>
    <property type="evidence" value="ECO:0007669"/>
    <property type="project" value="UniProtKB-KW"/>
</dbReference>
<sequence>MTAPADRPRPPRRIVLVAGPSGSGKGVMSRRSGLPTVPLDEFYRDHDDPSLPHRFGIVDWDDTASWNGGAALEALVALAHDGVAEVPVYSIPESRRLGTTTLDASDADLIIAEGIFAAELIAPLARLGLMADAIVLQRPVPVVFSLRLARDLREGRKAPLTLLRRGWALAGEQKGDIRRWLEAGMRPVGLHQGTALLQRLTCLAAAERHHHRPGSPASVLEITAVAFVREGAAGTELLAVRKRGTGSYMQVGGKLEPGESAREAALREVAEEIGVTLEESDLEPLGEFEAVAANEPGTRVRSTVFRCAAALPEPLEVRAELAEHRWIPLDGPTGAAGSGGSARLAPLMTEHIMPTLRRG</sequence>
<organism evidence="4 5">
    <name type="scientific">Brachybacterium aquaticum</name>
    <dbReference type="NCBI Taxonomy" id="1432564"/>
    <lineage>
        <taxon>Bacteria</taxon>
        <taxon>Bacillati</taxon>
        <taxon>Actinomycetota</taxon>
        <taxon>Actinomycetes</taxon>
        <taxon>Micrococcales</taxon>
        <taxon>Dermabacteraceae</taxon>
        <taxon>Brachybacterium</taxon>
    </lineage>
</organism>
<dbReference type="InterPro" id="IPR020084">
    <property type="entry name" value="NUDIX_hydrolase_CS"/>
</dbReference>
<keyword evidence="5" id="KW-1185">Reference proteome</keyword>
<dbReference type="PROSITE" id="PS00893">
    <property type="entry name" value="NUDIX_BOX"/>
    <property type="match status" value="1"/>
</dbReference>
<dbReference type="PANTHER" id="PTHR43046">
    <property type="entry name" value="GDP-MANNOSE MANNOSYL HYDROLASE"/>
    <property type="match status" value="1"/>
</dbReference>
<dbReference type="GO" id="GO:0004849">
    <property type="term" value="F:uridine kinase activity"/>
    <property type="evidence" value="ECO:0007669"/>
    <property type="project" value="UniProtKB-EC"/>
</dbReference>
<dbReference type="EMBL" id="JACHLZ010000001">
    <property type="protein sequence ID" value="MBB5830881.1"/>
    <property type="molecule type" value="Genomic_DNA"/>
</dbReference>
<keyword evidence="2" id="KW-0378">Hydrolase</keyword>
<dbReference type="PROSITE" id="PS51462">
    <property type="entry name" value="NUDIX"/>
    <property type="match status" value="1"/>
</dbReference>
<dbReference type="Gene3D" id="3.40.50.300">
    <property type="entry name" value="P-loop containing nucleotide triphosphate hydrolases"/>
    <property type="match status" value="1"/>
</dbReference>
<dbReference type="InterPro" id="IPR015797">
    <property type="entry name" value="NUDIX_hydrolase-like_dom_sf"/>
</dbReference>
<gene>
    <name evidence="4" type="ORF">HNR70_000694</name>
</gene>
<feature type="domain" description="Nudix hydrolase" evidence="3">
    <location>
        <begin position="217"/>
        <end position="350"/>
    </location>
</feature>
<dbReference type="EC" id="2.7.1.48" evidence="4"/>
<accession>A0A841AB78</accession>
<comment type="caution">
    <text evidence="4">The sequence shown here is derived from an EMBL/GenBank/DDBJ whole genome shotgun (WGS) entry which is preliminary data.</text>
</comment>
<keyword evidence="4" id="KW-0808">Transferase</keyword>